<dbReference type="Proteomes" id="UP000663864">
    <property type="component" value="Unassembled WGS sequence"/>
</dbReference>
<evidence type="ECO:0000313" key="5">
    <source>
        <dbReference type="EMBL" id="CAF1644099.1"/>
    </source>
</evidence>
<evidence type="ECO:0000313" key="3">
    <source>
        <dbReference type="EMBL" id="CAF1178592.1"/>
    </source>
</evidence>
<evidence type="ECO:0000313" key="8">
    <source>
        <dbReference type="EMBL" id="CAF3648933.1"/>
    </source>
</evidence>
<evidence type="ECO:0000313" key="2">
    <source>
        <dbReference type="EMBL" id="CAF0943002.1"/>
    </source>
</evidence>
<dbReference type="Proteomes" id="UP000663854">
    <property type="component" value="Unassembled WGS sequence"/>
</dbReference>
<reference evidence="1" key="1">
    <citation type="submission" date="2021-02" db="EMBL/GenBank/DDBJ databases">
        <authorList>
            <person name="Nowell W R."/>
        </authorList>
    </citation>
    <scope>NUCLEOTIDE SEQUENCE</scope>
</reference>
<keyword evidence="10" id="KW-1185">Reference proteome</keyword>
<evidence type="ECO:0000313" key="6">
    <source>
        <dbReference type="EMBL" id="CAF3589609.1"/>
    </source>
</evidence>
<dbReference type="EMBL" id="CAJOAX010000429">
    <property type="protein sequence ID" value="CAF3589609.1"/>
    <property type="molecule type" value="Genomic_DNA"/>
</dbReference>
<organism evidence="1 9">
    <name type="scientific">Rotaria sordida</name>
    <dbReference type="NCBI Taxonomy" id="392033"/>
    <lineage>
        <taxon>Eukaryota</taxon>
        <taxon>Metazoa</taxon>
        <taxon>Spiralia</taxon>
        <taxon>Gnathifera</taxon>
        <taxon>Rotifera</taxon>
        <taxon>Eurotatoria</taxon>
        <taxon>Bdelloidea</taxon>
        <taxon>Philodinida</taxon>
        <taxon>Philodinidae</taxon>
        <taxon>Rotaria</taxon>
    </lineage>
</organism>
<evidence type="ECO:0000313" key="9">
    <source>
        <dbReference type="Proteomes" id="UP000663864"/>
    </source>
</evidence>
<dbReference type="EMBL" id="CAJNOL010009559">
    <property type="protein sequence ID" value="CAF1644099.1"/>
    <property type="molecule type" value="Genomic_DNA"/>
</dbReference>
<dbReference type="Proteomes" id="UP000663889">
    <property type="component" value="Unassembled WGS sequence"/>
</dbReference>
<dbReference type="Proteomes" id="UP000663874">
    <property type="component" value="Unassembled WGS sequence"/>
</dbReference>
<dbReference type="EMBL" id="CAJNOO010000437">
    <property type="protein sequence ID" value="CAF0943002.1"/>
    <property type="molecule type" value="Genomic_DNA"/>
</dbReference>
<dbReference type="EMBL" id="CAJNOT010000168">
    <property type="protein sequence ID" value="CAF0875502.1"/>
    <property type="molecule type" value="Genomic_DNA"/>
</dbReference>
<evidence type="ECO:0000313" key="7">
    <source>
        <dbReference type="EMBL" id="CAF3620461.1"/>
    </source>
</evidence>
<comment type="caution">
    <text evidence="1">The sequence shown here is derived from an EMBL/GenBank/DDBJ whole genome shotgun (WGS) entry which is preliminary data.</text>
</comment>
<dbReference type="Proteomes" id="UP000663882">
    <property type="component" value="Unassembled WGS sequence"/>
</dbReference>
<sequence>MNNRKSPIKQQRTKNPHFLSVSNSNHIRSNSSMNLSYLKNLNSHHRYYSHANSPVAMSASSLPAVPLFYSETYADPPECSLLPKPPESWYLNSNDENLPIEIEEKKEIPKQKIQRKSYRKNHNNNHNKGFYSPCYSTRNHEKIPTQYISVKG</sequence>
<name>A0A813XS43_9BILA</name>
<dbReference type="EMBL" id="CAJOBE010000486">
    <property type="protein sequence ID" value="CAF3648933.1"/>
    <property type="molecule type" value="Genomic_DNA"/>
</dbReference>
<dbReference type="EMBL" id="CAJNOU010001266">
    <property type="protein sequence ID" value="CAF1178592.1"/>
    <property type="molecule type" value="Genomic_DNA"/>
</dbReference>
<dbReference type="Proteomes" id="UP000663836">
    <property type="component" value="Unassembled WGS sequence"/>
</dbReference>
<evidence type="ECO:0000313" key="10">
    <source>
        <dbReference type="Proteomes" id="UP000663870"/>
    </source>
</evidence>
<dbReference type="OrthoDB" id="10044011at2759"/>
<protein>
    <submittedName>
        <fullName evidence="1">Uncharacterized protein</fullName>
    </submittedName>
</protein>
<dbReference type="Proteomes" id="UP000663823">
    <property type="component" value="Unassembled WGS sequence"/>
</dbReference>
<evidence type="ECO:0000313" key="1">
    <source>
        <dbReference type="EMBL" id="CAF0875502.1"/>
    </source>
</evidence>
<dbReference type="EMBL" id="CAJOBD010000233">
    <property type="protein sequence ID" value="CAF3620461.1"/>
    <property type="molecule type" value="Genomic_DNA"/>
</dbReference>
<gene>
    <name evidence="8" type="ORF">FNK824_LOCUS5876</name>
    <name evidence="7" type="ORF">JBS370_LOCUS4759</name>
    <name evidence="5" type="ORF">JXQ802_LOCUS53617</name>
    <name evidence="6" type="ORF">OTI717_LOCUS6237</name>
    <name evidence="4" type="ORF">PYM288_LOCUS37212</name>
    <name evidence="2" type="ORF">RFH988_LOCUS11194</name>
    <name evidence="3" type="ORF">SEV965_LOCUS19923</name>
    <name evidence="1" type="ORF">ZHD862_LOCUS6110</name>
</gene>
<proteinExistence type="predicted"/>
<evidence type="ECO:0000313" key="4">
    <source>
        <dbReference type="EMBL" id="CAF1467765.1"/>
    </source>
</evidence>
<dbReference type="Proteomes" id="UP000663870">
    <property type="component" value="Unassembled WGS sequence"/>
</dbReference>
<dbReference type="AlphaFoldDB" id="A0A813XS43"/>
<accession>A0A813XS43</accession>
<dbReference type="EMBL" id="CAJNOH010007886">
    <property type="protein sequence ID" value="CAF1467765.1"/>
    <property type="molecule type" value="Genomic_DNA"/>
</dbReference>